<dbReference type="GO" id="GO:0017038">
    <property type="term" value="P:protein import"/>
    <property type="evidence" value="ECO:0007669"/>
    <property type="project" value="TreeGrafter"/>
</dbReference>
<dbReference type="RefSeq" id="WP_183343169.1">
    <property type="nucleotide sequence ID" value="NZ_JACHNU010000004.1"/>
</dbReference>
<protein>
    <submittedName>
        <fullName evidence="9">Biopolymer transport protein ExbB/TolQ</fullName>
    </submittedName>
</protein>
<accession>A0A840IHK9</accession>
<keyword evidence="5 7" id="KW-0472">Membrane</keyword>
<dbReference type="Pfam" id="PF01618">
    <property type="entry name" value="MotA_ExbB"/>
    <property type="match status" value="1"/>
</dbReference>
<evidence type="ECO:0000313" key="9">
    <source>
        <dbReference type="EMBL" id="MBB4663438.1"/>
    </source>
</evidence>
<proteinExistence type="inferred from homology"/>
<dbReference type="EMBL" id="JACHNU010000004">
    <property type="protein sequence ID" value="MBB4663438.1"/>
    <property type="molecule type" value="Genomic_DNA"/>
</dbReference>
<feature type="domain" description="MotA/TolQ/ExbB proton channel" evidence="8">
    <location>
        <begin position="104"/>
        <end position="184"/>
    </location>
</feature>
<keyword evidence="10" id="KW-1185">Reference proteome</keyword>
<evidence type="ECO:0000256" key="6">
    <source>
        <dbReference type="RuleBase" id="RU004057"/>
    </source>
</evidence>
<evidence type="ECO:0000259" key="8">
    <source>
        <dbReference type="Pfam" id="PF01618"/>
    </source>
</evidence>
<keyword evidence="2" id="KW-1003">Cell membrane</keyword>
<feature type="transmembrane region" description="Helical" evidence="7">
    <location>
        <begin position="128"/>
        <end position="146"/>
    </location>
</feature>
<evidence type="ECO:0000256" key="7">
    <source>
        <dbReference type="SAM" id="Phobius"/>
    </source>
</evidence>
<feature type="transmembrane region" description="Helical" evidence="7">
    <location>
        <begin position="166"/>
        <end position="186"/>
    </location>
</feature>
<dbReference type="AlphaFoldDB" id="A0A840IHK9"/>
<evidence type="ECO:0000256" key="1">
    <source>
        <dbReference type="ARBA" id="ARBA00004651"/>
    </source>
</evidence>
<comment type="caution">
    <text evidence="9">The sequence shown here is derived from an EMBL/GenBank/DDBJ whole genome shotgun (WGS) entry which is preliminary data.</text>
</comment>
<evidence type="ECO:0000256" key="4">
    <source>
        <dbReference type="ARBA" id="ARBA00022989"/>
    </source>
</evidence>
<dbReference type="InterPro" id="IPR002898">
    <property type="entry name" value="MotA_ExbB_proton_chnl"/>
</dbReference>
<dbReference type="InterPro" id="IPR050790">
    <property type="entry name" value="ExbB/TolQ_transport"/>
</dbReference>
<keyword evidence="6" id="KW-0813">Transport</keyword>
<name>A0A840IHK9_9ACTN</name>
<reference evidence="9 10" key="1">
    <citation type="submission" date="2020-08" db="EMBL/GenBank/DDBJ databases">
        <title>Genomic Encyclopedia of Archaeal and Bacterial Type Strains, Phase II (KMG-II): from individual species to whole genera.</title>
        <authorList>
            <person name="Goeker M."/>
        </authorList>
    </citation>
    <scope>NUCLEOTIDE SEQUENCE [LARGE SCALE GENOMIC DNA]</scope>
    <source>
        <strain evidence="9 10">DSM 23288</strain>
    </source>
</reference>
<keyword evidence="4 7" id="KW-1133">Transmembrane helix</keyword>
<feature type="transmembrane region" description="Helical" evidence="7">
    <location>
        <begin position="20"/>
        <end position="49"/>
    </location>
</feature>
<organism evidence="9 10">
    <name type="scientific">Conexibacter arvalis</name>
    <dbReference type="NCBI Taxonomy" id="912552"/>
    <lineage>
        <taxon>Bacteria</taxon>
        <taxon>Bacillati</taxon>
        <taxon>Actinomycetota</taxon>
        <taxon>Thermoleophilia</taxon>
        <taxon>Solirubrobacterales</taxon>
        <taxon>Conexibacteraceae</taxon>
        <taxon>Conexibacter</taxon>
    </lineage>
</organism>
<sequence>MSPPPLAIPLHDRIGDALAQLVSVLAIPVLLLAIVALLASALECGRFATESWQRRARMRRQPLRQLAARAVAAPGEAPQLALVAPTAFAAAAVRQLAAAVSARRPESAEHALADFELAAQKRLDRTRMLVRAGPAIGLMGTLIPLAPGLQALSDGDISQLASDLRIAFAATVIGLLVGTVAFALTLTRTRMYTEDLTALERAAAAVTG</sequence>
<gene>
    <name evidence="9" type="ORF">BDZ31_003033</name>
</gene>
<comment type="similarity">
    <text evidence="6">Belongs to the exbB/tolQ family.</text>
</comment>
<evidence type="ECO:0000313" key="10">
    <source>
        <dbReference type="Proteomes" id="UP000585272"/>
    </source>
</evidence>
<dbReference type="GO" id="GO:0005886">
    <property type="term" value="C:plasma membrane"/>
    <property type="evidence" value="ECO:0007669"/>
    <property type="project" value="UniProtKB-SubCell"/>
</dbReference>
<dbReference type="PANTHER" id="PTHR30625:SF3">
    <property type="entry name" value="TOL-PAL SYSTEM PROTEIN TOLQ"/>
    <property type="match status" value="1"/>
</dbReference>
<evidence type="ECO:0000256" key="3">
    <source>
        <dbReference type="ARBA" id="ARBA00022692"/>
    </source>
</evidence>
<keyword evidence="6" id="KW-0653">Protein transport</keyword>
<comment type="subcellular location">
    <subcellularLocation>
        <location evidence="1">Cell membrane</location>
        <topology evidence="1">Multi-pass membrane protein</topology>
    </subcellularLocation>
    <subcellularLocation>
        <location evidence="6">Membrane</location>
        <topology evidence="6">Multi-pass membrane protein</topology>
    </subcellularLocation>
</comment>
<dbReference type="Proteomes" id="UP000585272">
    <property type="component" value="Unassembled WGS sequence"/>
</dbReference>
<evidence type="ECO:0000256" key="2">
    <source>
        <dbReference type="ARBA" id="ARBA00022475"/>
    </source>
</evidence>
<keyword evidence="3 7" id="KW-0812">Transmembrane</keyword>
<evidence type="ECO:0000256" key="5">
    <source>
        <dbReference type="ARBA" id="ARBA00023136"/>
    </source>
</evidence>
<dbReference type="PANTHER" id="PTHR30625">
    <property type="entry name" value="PROTEIN TOLQ"/>
    <property type="match status" value="1"/>
</dbReference>